<dbReference type="Gene3D" id="3.40.50.1820">
    <property type="entry name" value="alpha/beta hydrolase"/>
    <property type="match status" value="1"/>
</dbReference>
<dbReference type="InterPro" id="IPR050471">
    <property type="entry name" value="AB_hydrolase"/>
</dbReference>
<dbReference type="RefSeq" id="WP_088872986.1">
    <property type="nucleotide sequence ID" value="NZ_CP022111.1"/>
</dbReference>
<keyword evidence="3" id="KW-0378">Hydrolase</keyword>
<protein>
    <submittedName>
        <fullName evidence="3">Alpha/beta hydrolase</fullName>
    </submittedName>
</protein>
<dbReference type="InterPro" id="IPR029058">
    <property type="entry name" value="AB_hydrolase_fold"/>
</dbReference>
<feature type="domain" description="AB hydrolase-1" evidence="2">
    <location>
        <begin position="22"/>
        <end position="256"/>
    </location>
</feature>
<accession>A0A248JV49</accession>
<evidence type="ECO:0000259" key="2">
    <source>
        <dbReference type="Pfam" id="PF00561"/>
    </source>
</evidence>
<dbReference type="PANTHER" id="PTHR43433">
    <property type="entry name" value="HYDROLASE, ALPHA/BETA FOLD FAMILY PROTEIN"/>
    <property type="match status" value="1"/>
</dbReference>
<dbReference type="InterPro" id="IPR000073">
    <property type="entry name" value="AB_hydrolase_1"/>
</dbReference>
<dbReference type="Proteomes" id="UP000197153">
    <property type="component" value="Chromosome 2"/>
</dbReference>
<dbReference type="EMBL" id="CP022111">
    <property type="protein sequence ID" value="ASG22400.1"/>
    <property type="molecule type" value="Genomic_DNA"/>
</dbReference>
<reference evidence="3 4" key="1">
    <citation type="submission" date="2017-06" db="EMBL/GenBank/DDBJ databases">
        <title>Complete genome sequence of Nitrospirillum amazonense strain CBAmC, an endophytic nitrogen-fixing and plant growth-promoting bacterium, isolated from sugarcane.</title>
        <authorList>
            <person name="Schwab S."/>
            <person name="dos Santos Teixeira K.R."/>
            <person name="Simoes Araujo J.L."/>
            <person name="Soares Vidal M."/>
            <person name="Borges de Freitas H.R."/>
            <person name="Rivello Crivelaro A.L."/>
            <person name="Bueno de Camargo Nunes A."/>
            <person name="dos Santos C.M."/>
            <person name="Palmeira da Silva Rosa D."/>
            <person name="da Silva Padilha D."/>
            <person name="da Silva E."/>
            <person name="Araujo Terra L."/>
            <person name="Soares Mendes V."/>
            <person name="Farinelli L."/>
            <person name="Magalhaes Cruz L."/>
            <person name="Baldani J.I."/>
        </authorList>
    </citation>
    <scope>NUCLEOTIDE SEQUENCE [LARGE SCALE GENOMIC DNA]</scope>
    <source>
        <strain evidence="3 4">CBAmC</strain>
    </source>
</reference>
<dbReference type="FunFam" id="3.40.50.1820:FF:000205">
    <property type="entry name" value="Non-haem bromoperoxidase BPO-A2"/>
    <property type="match status" value="1"/>
</dbReference>
<name>A0A248JV49_9PROT</name>
<organism evidence="3 4">
    <name type="scientific">Nitrospirillum viridazoti CBAmc</name>
    <dbReference type="NCBI Taxonomy" id="1441467"/>
    <lineage>
        <taxon>Bacteria</taxon>
        <taxon>Pseudomonadati</taxon>
        <taxon>Pseudomonadota</taxon>
        <taxon>Alphaproteobacteria</taxon>
        <taxon>Rhodospirillales</taxon>
        <taxon>Azospirillaceae</taxon>
        <taxon>Nitrospirillum</taxon>
        <taxon>Nitrospirillum viridazoti</taxon>
    </lineage>
</organism>
<dbReference type="GO" id="GO:0016787">
    <property type="term" value="F:hydrolase activity"/>
    <property type="evidence" value="ECO:0007669"/>
    <property type="project" value="UniProtKB-KW"/>
</dbReference>
<sequence length="273" mass="29955">MSTLTLRDGTELYYKDWGHGQPVLFSHGWPLSADMWEYQMLHLARNGYRAVAFDRRGFGRSSQPWDGYDYDTLADDVAQLIEHLDLRDVVLVGFSMGGGDMVRYLTRHGAGRVAKLALVSAVTPFFLKTDDNPEGMPAEGFAGIRAAITQDRPQFVADFSALYFGTNRPGAAVSKGILDQTLQMAAQASIKATIDCVTAFSETDFRREMADIRLPTLIIHGDDDQTAPMGPTALATARLVPGAQLKIYPGAPHATCTTHKDQVNADLLAFLRN</sequence>
<evidence type="ECO:0000313" key="3">
    <source>
        <dbReference type="EMBL" id="ASG22400.1"/>
    </source>
</evidence>
<evidence type="ECO:0000313" key="4">
    <source>
        <dbReference type="Proteomes" id="UP000197153"/>
    </source>
</evidence>
<dbReference type="Pfam" id="PF00561">
    <property type="entry name" value="Abhydrolase_1"/>
    <property type="match status" value="1"/>
</dbReference>
<dbReference type="SUPFAM" id="SSF53474">
    <property type="entry name" value="alpha/beta-Hydrolases"/>
    <property type="match status" value="1"/>
</dbReference>
<dbReference type="KEGG" id="nao:Y958_15725"/>
<dbReference type="AlphaFoldDB" id="A0A248JV49"/>
<keyword evidence="4" id="KW-1185">Reference proteome</keyword>
<comment type="similarity">
    <text evidence="1">Belongs to the AB hydrolase superfamily. Bacterial non-heme haloperoxidase / perhydrolase family.</text>
</comment>
<dbReference type="PANTHER" id="PTHR43433:SF4">
    <property type="entry name" value="NON-HEME CHLOROPEROXIDASE-RELATED"/>
    <property type="match status" value="1"/>
</dbReference>
<gene>
    <name evidence="3" type="ORF">Y958_15725</name>
</gene>
<proteinExistence type="inferred from homology"/>
<dbReference type="PRINTS" id="PR00111">
    <property type="entry name" value="ABHYDROLASE"/>
</dbReference>
<evidence type="ECO:0000256" key="1">
    <source>
        <dbReference type="ARBA" id="ARBA00038128"/>
    </source>
</evidence>